<dbReference type="SUPFAM" id="SSF53448">
    <property type="entry name" value="Nucleotide-diphospho-sugar transferases"/>
    <property type="match status" value="1"/>
</dbReference>
<evidence type="ECO:0000256" key="6">
    <source>
        <dbReference type="ARBA" id="ARBA00022692"/>
    </source>
</evidence>
<keyword evidence="6 10" id="KW-0812">Transmembrane</keyword>
<keyword evidence="5" id="KW-0808">Transferase</keyword>
<dbReference type="Gene3D" id="3.90.550.10">
    <property type="entry name" value="Spore Coat Polysaccharide Biosynthesis Protein SpsA, Chain A"/>
    <property type="match status" value="1"/>
</dbReference>
<evidence type="ECO:0000256" key="1">
    <source>
        <dbReference type="ARBA" id="ARBA00004141"/>
    </source>
</evidence>
<gene>
    <name evidence="12" type="ORF">SOCEGT47_006670</name>
</gene>
<feature type="chain" id="PRO_5020315680" description="Ceramide glucosyltransferase" evidence="11">
    <location>
        <begin position="27"/>
        <end position="422"/>
    </location>
</feature>
<dbReference type="GO" id="GO:0006679">
    <property type="term" value="P:glucosylceramide biosynthetic process"/>
    <property type="evidence" value="ECO:0007669"/>
    <property type="project" value="TreeGrafter"/>
</dbReference>
<dbReference type="GO" id="GO:0016020">
    <property type="term" value="C:membrane"/>
    <property type="evidence" value="ECO:0007669"/>
    <property type="project" value="UniProtKB-SubCell"/>
</dbReference>
<dbReference type="RefSeq" id="WP_165373012.1">
    <property type="nucleotide sequence ID" value="NZ_CP012670.1"/>
</dbReference>
<dbReference type="PANTHER" id="PTHR12726">
    <property type="entry name" value="CERAMIDE GLUCOSYLTRANSFERASE"/>
    <property type="match status" value="1"/>
</dbReference>
<evidence type="ECO:0000256" key="5">
    <source>
        <dbReference type="ARBA" id="ARBA00022679"/>
    </source>
</evidence>
<comment type="subcellular location">
    <subcellularLocation>
        <location evidence="1">Membrane</location>
        <topology evidence="1">Multi-pass membrane protein</topology>
    </subcellularLocation>
</comment>
<dbReference type="AlphaFoldDB" id="A0A4V0NCS6"/>
<dbReference type="InterPro" id="IPR029044">
    <property type="entry name" value="Nucleotide-diphossugar_trans"/>
</dbReference>
<feature type="signal peptide" evidence="11">
    <location>
        <begin position="1"/>
        <end position="26"/>
    </location>
</feature>
<comment type="pathway">
    <text evidence="3">Sphingolipid metabolism.</text>
</comment>
<keyword evidence="8 10" id="KW-0472">Membrane</keyword>
<feature type="region of interest" description="Disordered" evidence="9">
    <location>
        <begin position="32"/>
        <end position="65"/>
    </location>
</feature>
<evidence type="ECO:0000256" key="7">
    <source>
        <dbReference type="ARBA" id="ARBA00022989"/>
    </source>
</evidence>
<evidence type="ECO:0000256" key="9">
    <source>
        <dbReference type="SAM" id="MobiDB-lite"/>
    </source>
</evidence>
<keyword evidence="4" id="KW-0328">Glycosyltransferase</keyword>
<protein>
    <recommendedName>
        <fullName evidence="14">Ceramide glucosyltransferase</fullName>
    </recommendedName>
</protein>
<name>A0A4V0NCS6_SORCE</name>
<sequence>MSALLHAAAHLPLAWALVVASVSAEAARRAARRGAGAPSPGAASPSPGAASPSPGAAAPSPGAASPSPAAGGLRVLVVRPCAGHEPHLARALGSLARARLSAAARCVLAVADAGDGALPAASAAAEALRAAGIPAEVALTAPAGPNRKAGQLAAVIARQTAPFDVVLVADSDVDLEGVDLDALVAPLSDRARPAPLDAVWAPPVEVAEAGSLGDRASAAVLGGSLHAFPLLAGLDPRGLVGKLFAVRAGALARAGGFAALTAHLGEDMELSRRILARRGAVGAAPLVARSLASGRSLRDVIARYARWISVIRAQRPALLASYPALFFATPLIAALAALAAPVAAAPALLAVAIAVPSRVAVAALAARVAGRRATLLSAAADAWLADLVLGAAFLRALSTRTVVWRSGRFTIDRRGLLREAGA</sequence>
<organism evidence="12 13">
    <name type="scientific">Sorangium cellulosum</name>
    <name type="common">Polyangium cellulosum</name>
    <dbReference type="NCBI Taxonomy" id="56"/>
    <lineage>
        <taxon>Bacteria</taxon>
        <taxon>Pseudomonadati</taxon>
        <taxon>Myxococcota</taxon>
        <taxon>Polyangia</taxon>
        <taxon>Polyangiales</taxon>
        <taxon>Polyangiaceae</taxon>
        <taxon>Sorangium</taxon>
    </lineage>
</organism>
<evidence type="ECO:0000313" key="13">
    <source>
        <dbReference type="Proteomes" id="UP000295781"/>
    </source>
</evidence>
<dbReference type="InterPro" id="IPR025993">
    <property type="entry name" value="Ceramide_glucosylTrfase"/>
</dbReference>
<comment type="pathway">
    <text evidence="2">Lipid metabolism; sphingolipid metabolism.</text>
</comment>
<reference evidence="12 13" key="1">
    <citation type="submission" date="2015-09" db="EMBL/GenBank/DDBJ databases">
        <title>Sorangium comparison.</title>
        <authorList>
            <person name="Zaburannyi N."/>
            <person name="Bunk B."/>
            <person name="Overmann J."/>
            <person name="Mueller R."/>
        </authorList>
    </citation>
    <scope>NUCLEOTIDE SEQUENCE [LARGE SCALE GENOMIC DNA]</scope>
    <source>
        <strain evidence="12 13">So ceGT47</strain>
    </source>
</reference>
<evidence type="ECO:0000256" key="4">
    <source>
        <dbReference type="ARBA" id="ARBA00022676"/>
    </source>
</evidence>
<evidence type="ECO:0000313" key="12">
    <source>
        <dbReference type="EMBL" id="AUX20202.1"/>
    </source>
</evidence>
<dbReference type="PANTHER" id="PTHR12726:SF0">
    <property type="entry name" value="CERAMIDE GLUCOSYLTRANSFERASE"/>
    <property type="match status" value="1"/>
</dbReference>
<dbReference type="GO" id="GO:0008120">
    <property type="term" value="F:ceramide glucosyltransferase activity"/>
    <property type="evidence" value="ECO:0007669"/>
    <property type="project" value="TreeGrafter"/>
</dbReference>
<dbReference type="Pfam" id="PF13506">
    <property type="entry name" value="Glyco_transf_21"/>
    <property type="match status" value="1"/>
</dbReference>
<evidence type="ECO:0000256" key="2">
    <source>
        <dbReference type="ARBA" id="ARBA00004760"/>
    </source>
</evidence>
<keyword evidence="11" id="KW-0732">Signal</keyword>
<evidence type="ECO:0000256" key="8">
    <source>
        <dbReference type="ARBA" id="ARBA00023136"/>
    </source>
</evidence>
<dbReference type="EMBL" id="CP012670">
    <property type="protein sequence ID" value="AUX20202.1"/>
    <property type="molecule type" value="Genomic_DNA"/>
</dbReference>
<evidence type="ECO:0000256" key="10">
    <source>
        <dbReference type="SAM" id="Phobius"/>
    </source>
</evidence>
<keyword evidence="7 10" id="KW-1133">Transmembrane helix</keyword>
<evidence type="ECO:0000256" key="3">
    <source>
        <dbReference type="ARBA" id="ARBA00004991"/>
    </source>
</evidence>
<evidence type="ECO:0008006" key="14">
    <source>
        <dbReference type="Google" id="ProtNLM"/>
    </source>
</evidence>
<dbReference type="Proteomes" id="UP000295781">
    <property type="component" value="Chromosome"/>
</dbReference>
<feature type="compositionally biased region" description="Low complexity" evidence="9">
    <location>
        <begin position="33"/>
        <end position="65"/>
    </location>
</feature>
<proteinExistence type="predicted"/>
<accession>A0A4V0NCS6</accession>
<evidence type="ECO:0000256" key="11">
    <source>
        <dbReference type="SAM" id="SignalP"/>
    </source>
</evidence>
<feature type="transmembrane region" description="Helical" evidence="10">
    <location>
        <begin position="347"/>
        <end position="369"/>
    </location>
</feature>
<feature type="transmembrane region" description="Helical" evidence="10">
    <location>
        <begin position="319"/>
        <end position="340"/>
    </location>
</feature>